<proteinExistence type="predicted"/>
<dbReference type="GO" id="GO:0017089">
    <property type="term" value="F:glycolipid transfer activity"/>
    <property type="evidence" value="ECO:0007669"/>
    <property type="project" value="TreeGrafter"/>
</dbReference>
<sequence>MRFQLAVLAVLAVSSPAAAQQQQGVTSAFSGFSLKSDEPVNIEADNLEVRDQEQSAIFTGNVVMKQGESTLTSRKLTIFYYDKNKSPANAGGVKPTQGETKAPAGGATPEAGRDIRRMEAEGDVVVTQKDQRATGARGVFDTQANTADLTGGVVVTQNGNVVRGDRLHVNMTTQTSRVESGGSGRVQGVFKPRQRDQAGSAKN</sequence>
<evidence type="ECO:0000313" key="6">
    <source>
        <dbReference type="Proteomes" id="UP000528964"/>
    </source>
</evidence>
<feature type="signal peptide" evidence="3">
    <location>
        <begin position="1"/>
        <end position="19"/>
    </location>
</feature>
<gene>
    <name evidence="5" type="ORF">GGR24_001563</name>
</gene>
<evidence type="ECO:0000256" key="2">
    <source>
        <dbReference type="SAM" id="MobiDB-lite"/>
    </source>
</evidence>
<keyword evidence="1 3" id="KW-0732">Signal</keyword>
<dbReference type="PANTHER" id="PTHR36504">
    <property type="entry name" value="LIPOPOLYSACCHARIDE EXPORT SYSTEM PROTEIN LPTA"/>
    <property type="match status" value="1"/>
</dbReference>
<dbReference type="GO" id="GO:0015920">
    <property type="term" value="P:lipopolysaccharide transport"/>
    <property type="evidence" value="ECO:0007669"/>
    <property type="project" value="TreeGrafter"/>
</dbReference>
<reference evidence="5 6" key="1">
    <citation type="submission" date="2020-08" db="EMBL/GenBank/DDBJ databases">
        <title>Genomic Encyclopedia of Type Strains, Phase IV (KMG-IV): sequencing the most valuable type-strain genomes for metagenomic binning, comparative biology and taxonomic classification.</title>
        <authorList>
            <person name="Goeker M."/>
        </authorList>
    </citation>
    <scope>NUCLEOTIDE SEQUENCE [LARGE SCALE GENOMIC DNA]</scope>
    <source>
        <strain evidence="5 6">DSM 25481</strain>
    </source>
</reference>
<keyword evidence="6" id="KW-1185">Reference proteome</keyword>
<dbReference type="EMBL" id="JACIDR010000002">
    <property type="protein sequence ID" value="MBB3972906.1"/>
    <property type="molecule type" value="Genomic_DNA"/>
</dbReference>
<feature type="domain" description="Organic solvent tolerance-like N-terminal" evidence="4">
    <location>
        <begin position="41"/>
        <end position="174"/>
    </location>
</feature>
<comment type="caution">
    <text evidence="5">The sequence shown here is derived from an EMBL/GenBank/DDBJ whole genome shotgun (WGS) entry which is preliminary data.</text>
</comment>
<organism evidence="5 6">
    <name type="scientific">Hansschlegelia beijingensis</name>
    <dbReference type="NCBI Taxonomy" id="1133344"/>
    <lineage>
        <taxon>Bacteria</taxon>
        <taxon>Pseudomonadati</taxon>
        <taxon>Pseudomonadota</taxon>
        <taxon>Alphaproteobacteria</taxon>
        <taxon>Hyphomicrobiales</taxon>
        <taxon>Methylopilaceae</taxon>
        <taxon>Hansschlegelia</taxon>
    </lineage>
</organism>
<dbReference type="Proteomes" id="UP000528964">
    <property type="component" value="Unassembled WGS sequence"/>
</dbReference>
<dbReference type="InterPro" id="IPR052037">
    <property type="entry name" value="LPS_export_LptA"/>
</dbReference>
<dbReference type="InterPro" id="IPR005653">
    <property type="entry name" value="OstA-like_N"/>
</dbReference>
<dbReference type="PANTHER" id="PTHR36504:SF1">
    <property type="entry name" value="LIPOPOLYSACCHARIDE EXPORT SYSTEM PROTEIN LPTA"/>
    <property type="match status" value="1"/>
</dbReference>
<protein>
    <submittedName>
        <fullName evidence="5">Lipopolysaccharide export system protein LptA</fullName>
    </submittedName>
</protein>
<feature type="region of interest" description="Disordered" evidence="2">
    <location>
        <begin position="87"/>
        <end position="112"/>
    </location>
</feature>
<dbReference type="AlphaFoldDB" id="A0A7W6CXH5"/>
<feature type="region of interest" description="Disordered" evidence="2">
    <location>
        <begin position="171"/>
        <end position="203"/>
    </location>
</feature>
<evidence type="ECO:0000313" key="5">
    <source>
        <dbReference type="EMBL" id="MBB3972906.1"/>
    </source>
</evidence>
<accession>A0A7W6CXH5</accession>
<dbReference type="Pfam" id="PF03968">
    <property type="entry name" value="LptD_N"/>
    <property type="match status" value="1"/>
</dbReference>
<evidence type="ECO:0000256" key="1">
    <source>
        <dbReference type="ARBA" id="ARBA00022729"/>
    </source>
</evidence>
<evidence type="ECO:0000256" key="3">
    <source>
        <dbReference type="SAM" id="SignalP"/>
    </source>
</evidence>
<name>A0A7W6CXH5_9HYPH</name>
<dbReference type="Gene3D" id="2.60.450.10">
    <property type="entry name" value="Lipopolysaccharide (LPS) transport protein A like domain"/>
    <property type="match status" value="1"/>
</dbReference>
<feature type="chain" id="PRO_5030916002" evidence="3">
    <location>
        <begin position="20"/>
        <end position="203"/>
    </location>
</feature>
<evidence type="ECO:0000259" key="4">
    <source>
        <dbReference type="Pfam" id="PF03968"/>
    </source>
</evidence>
<dbReference type="GO" id="GO:0009279">
    <property type="term" value="C:cell outer membrane"/>
    <property type="evidence" value="ECO:0007669"/>
    <property type="project" value="TreeGrafter"/>
</dbReference>
<dbReference type="RefSeq" id="WP_183394778.1">
    <property type="nucleotide sequence ID" value="NZ_JACIDR010000002.1"/>
</dbReference>
<dbReference type="GO" id="GO:0030288">
    <property type="term" value="C:outer membrane-bounded periplasmic space"/>
    <property type="evidence" value="ECO:0007669"/>
    <property type="project" value="TreeGrafter"/>
</dbReference>